<name>A0A1J1ITQ6_9DIPT</name>
<dbReference type="STRING" id="568069.A0A1J1ITQ6"/>
<dbReference type="GO" id="GO:0034626">
    <property type="term" value="P:fatty acid elongation, polyunsaturated fatty acid"/>
    <property type="evidence" value="ECO:0007669"/>
    <property type="project" value="TreeGrafter"/>
</dbReference>
<evidence type="ECO:0000313" key="12">
    <source>
        <dbReference type="Proteomes" id="UP000183832"/>
    </source>
</evidence>
<dbReference type="GO" id="GO:0042761">
    <property type="term" value="P:very long-chain fatty acid biosynthetic process"/>
    <property type="evidence" value="ECO:0007669"/>
    <property type="project" value="TreeGrafter"/>
</dbReference>
<organism evidence="11 12">
    <name type="scientific">Clunio marinus</name>
    <dbReference type="NCBI Taxonomy" id="568069"/>
    <lineage>
        <taxon>Eukaryota</taxon>
        <taxon>Metazoa</taxon>
        <taxon>Ecdysozoa</taxon>
        <taxon>Arthropoda</taxon>
        <taxon>Hexapoda</taxon>
        <taxon>Insecta</taxon>
        <taxon>Pterygota</taxon>
        <taxon>Neoptera</taxon>
        <taxon>Endopterygota</taxon>
        <taxon>Diptera</taxon>
        <taxon>Nematocera</taxon>
        <taxon>Chironomoidea</taxon>
        <taxon>Chironomidae</taxon>
        <taxon>Clunio</taxon>
    </lineage>
</organism>
<sequence length="118" mass="14109">MKISVWWGVKFSPGGHGSFFGFLNSGVHVVMYTYYMLAAFGPQVQKYLWWKKYLTILQMAQFVLVFTHAMQLFVHNPCQYPLIFAWLCILHALMFFVLFKGYYKKTYERIETTRRVKQ</sequence>
<evidence type="ECO:0000256" key="3">
    <source>
        <dbReference type="ARBA" id="ARBA00022679"/>
    </source>
</evidence>
<keyword evidence="6 10" id="KW-1133">Transmembrane helix</keyword>
<keyword evidence="7 10" id="KW-0443">Lipid metabolism</keyword>
<dbReference type="GO" id="GO:0019367">
    <property type="term" value="P:fatty acid elongation, saturated fatty acid"/>
    <property type="evidence" value="ECO:0007669"/>
    <property type="project" value="TreeGrafter"/>
</dbReference>
<evidence type="ECO:0000256" key="10">
    <source>
        <dbReference type="RuleBase" id="RU361115"/>
    </source>
</evidence>
<dbReference type="EMBL" id="CVRI01000059">
    <property type="protein sequence ID" value="CRL03591.1"/>
    <property type="molecule type" value="Genomic_DNA"/>
</dbReference>
<gene>
    <name evidence="11" type="ORF">CLUMA_CG016315</name>
</gene>
<feature type="transmembrane region" description="Helical" evidence="10">
    <location>
        <begin position="53"/>
        <end position="74"/>
    </location>
</feature>
<reference evidence="11 12" key="1">
    <citation type="submission" date="2015-04" db="EMBL/GenBank/DDBJ databases">
        <authorList>
            <person name="Syromyatnikov M.Y."/>
            <person name="Popov V.N."/>
        </authorList>
    </citation>
    <scope>NUCLEOTIDE SEQUENCE [LARGE SCALE GENOMIC DNA]</scope>
</reference>
<comment type="subcellular location">
    <subcellularLocation>
        <location evidence="1">Membrane</location>
        <topology evidence="1">Multi-pass membrane protein</topology>
    </subcellularLocation>
</comment>
<dbReference type="GO" id="GO:0030148">
    <property type="term" value="P:sphingolipid biosynthetic process"/>
    <property type="evidence" value="ECO:0007669"/>
    <property type="project" value="TreeGrafter"/>
</dbReference>
<keyword evidence="4 10" id="KW-0812">Transmembrane</keyword>
<evidence type="ECO:0000313" key="11">
    <source>
        <dbReference type="EMBL" id="CRL03591.1"/>
    </source>
</evidence>
<proteinExistence type="inferred from homology"/>
<keyword evidence="8 10" id="KW-0472">Membrane</keyword>
<comment type="catalytic activity">
    <reaction evidence="10">
        <text>a very-long-chain acyl-CoA + malonyl-CoA + H(+) = a very-long-chain 3-oxoacyl-CoA + CO2 + CoA</text>
        <dbReference type="Rhea" id="RHEA:32727"/>
        <dbReference type="ChEBI" id="CHEBI:15378"/>
        <dbReference type="ChEBI" id="CHEBI:16526"/>
        <dbReference type="ChEBI" id="CHEBI:57287"/>
        <dbReference type="ChEBI" id="CHEBI:57384"/>
        <dbReference type="ChEBI" id="CHEBI:90725"/>
        <dbReference type="ChEBI" id="CHEBI:90736"/>
        <dbReference type="EC" id="2.3.1.199"/>
    </reaction>
</comment>
<dbReference type="InterPro" id="IPR002076">
    <property type="entry name" value="ELO_fam"/>
</dbReference>
<feature type="transmembrane region" description="Helical" evidence="10">
    <location>
        <begin position="20"/>
        <end position="41"/>
    </location>
</feature>
<evidence type="ECO:0000256" key="7">
    <source>
        <dbReference type="ARBA" id="ARBA00023098"/>
    </source>
</evidence>
<dbReference type="GO" id="GO:0009922">
    <property type="term" value="F:fatty acid elongase activity"/>
    <property type="evidence" value="ECO:0007669"/>
    <property type="project" value="UniProtKB-EC"/>
</dbReference>
<dbReference type="AlphaFoldDB" id="A0A1J1ITQ6"/>
<dbReference type="EC" id="2.3.1.199" evidence="10"/>
<dbReference type="Pfam" id="PF01151">
    <property type="entry name" value="ELO"/>
    <property type="match status" value="1"/>
</dbReference>
<dbReference type="Proteomes" id="UP000183832">
    <property type="component" value="Unassembled WGS sequence"/>
</dbReference>
<dbReference type="PANTHER" id="PTHR11157:SF69">
    <property type="entry name" value="ELONGATION OF VERY LONG CHAIN FATTY ACIDS PROTEIN 7"/>
    <property type="match status" value="1"/>
</dbReference>
<accession>A0A1J1ITQ6</accession>
<evidence type="ECO:0000256" key="4">
    <source>
        <dbReference type="ARBA" id="ARBA00022692"/>
    </source>
</evidence>
<keyword evidence="9 10" id="KW-0275">Fatty acid biosynthesis</keyword>
<evidence type="ECO:0000256" key="1">
    <source>
        <dbReference type="ARBA" id="ARBA00004141"/>
    </source>
</evidence>
<evidence type="ECO:0000256" key="8">
    <source>
        <dbReference type="ARBA" id="ARBA00023136"/>
    </source>
</evidence>
<dbReference type="GO" id="GO:0034625">
    <property type="term" value="P:fatty acid elongation, monounsaturated fatty acid"/>
    <property type="evidence" value="ECO:0007669"/>
    <property type="project" value="TreeGrafter"/>
</dbReference>
<comment type="similarity">
    <text evidence="10">Belongs to the ELO family.</text>
</comment>
<feature type="transmembrane region" description="Helical" evidence="10">
    <location>
        <begin position="80"/>
        <end position="99"/>
    </location>
</feature>
<dbReference type="GO" id="GO:0005789">
    <property type="term" value="C:endoplasmic reticulum membrane"/>
    <property type="evidence" value="ECO:0007669"/>
    <property type="project" value="TreeGrafter"/>
</dbReference>
<dbReference type="OrthoDB" id="434092at2759"/>
<evidence type="ECO:0000256" key="5">
    <source>
        <dbReference type="ARBA" id="ARBA00022832"/>
    </source>
</evidence>
<keyword evidence="2 10" id="KW-0444">Lipid biosynthesis</keyword>
<comment type="caution">
    <text evidence="10">Lacks conserved residue(s) required for the propagation of feature annotation.</text>
</comment>
<dbReference type="PANTHER" id="PTHR11157">
    <property type="entry name" value="FATTY ACID ACYL TRANSFERASE-RELATED"/>
    <property type="match status" value="1"/>
</dbReference>
<keyword evidence="12" id="KW-1185">Reference proteome</keyword>
<keyword evidence="5 10" id="KW-0276">Fatty acid metabolism</keyword>
<evidence type="ECO:0000256" key="6">
    <source>
        <dbReference type="ARBA" id="ARBA00022989"/>
    </source>
</evidence>
<evidence type="ECO:0000256" key="2">
    <source>
        <dbReference type="ARBA" id="ARBA00022516"/>
    </source>
</evidence>
<keyword evidence="3 10" id="KW-0808">Transferase</keyword>
<protein>
    <recommendedName>
        <fullName evidence="10">Elongation of very long chain fatty acids protein</fullName>
        <ecNumber evidence="10">2.3.1.199</ecNumber>
    </recommendedName>
    <alternativeName>
        <fullName evidence="10">Very-long-chain 3-oxoacyl-CoA synthase</fullName>
    </alternativeName>
</protein>
<evidence type="ECO:0000256" key="9">
    <source>
        <dbReference type="ARBA" id="ARBA00023160"/>
    </source>
</evidence>